<reference evidence="1 2" key="4">
    <citation type="journal article" date="1996" name="Virology">
        <title>Analysis of 76 kb of the chlorella virus PBCV-1 330-kb genome: map positions 182 to 258.</title>
        <authorList>
            <person name="Kutish G.F."/>
            <person name="Li Y."/>
            <person name="Lu Z."/>
            <person name="Furuta M."/>
            <person name="Rock D.L."/>
            <person name="Van Etten J.L."/>
        </authorList>
    </citation>
    <scope>NUCLEOTIDE SEQUENCE [LARGE SCALE GENOMIC DNA]</scope>
</reference>
<sequence>MSYIALHYICNNVDMTTPGSNNKQEVLQEKSHRLSIGSCIVQNAILD</sequence>
<evidence type="ECO:0000313" key="1">
    <source>
        <dbReference type="EMBL" id="AEI70039.1"/>
    </source>
</evidence>
<dbReference type="EMBL" id="JF411744">
    <property type="protein sequence ID" value="AEI70039.1"/>
    <property type="molecule type" value="Genomic_DNA"/>
</dbReference>
<proteinExistence type="predicted"/>
<dbReference type="RefSeq" id="YP_004678894.1">
    <property type="nucleotide sequence ID" value="NC_000852.5"/>
</dbReference>
<dbReference type="KEGG" id="vg:10971192"/>
<reference evidence="1 2" key="2">
    <citation type="journal article" date="1995" name="Virology">
        <title>Analysis of 43 kb of the Chlorella virus PBCV-1 330-kb genome: map positions 45 to 88.</title>
        <authorList>
            <person name="Li Y."/>
            <person name="Lu Z."/>
            <person name="Burbank D.E."/>
            <person name="Kutish G.F."/>
            <person name="Rock D.L."/>
            <person name="Van Etten J.L."/>
        </authorList>
    </citation>
    <scope>NUCLEOTIDE SEQUENCE [LARGE SCALE GENOMIC DNA]</scope>
</reference>
<reference evidence="1 2" key="5">
    <citation type="journal article" date="1997" name="Virology">
        <title>Analysis of 74 kb of DNA located at the right end of the 330-kb chlorella virus PBCV-1 genome.</title>
        <authorList>
            <person name="Li Y."/>
            <person name="Lu Z."/>
            <person name="Sun L."/>
            <person name="Ropp S."/>
            <person name="Kutish G.F."/>
            <person name="Rock D.L."/>
            <person name="Van Etten J.L."/>
        </authorList>
    </citation>
    <scope>NUCLEOTIDE SEQUENCE [LARGE SCALE GENOMIC DNA]</scope>
</reference>
<reference evidence="1 2" key="1">
    <citation type="journal article" date="1995" name="Virology">
        <title>Analysis of 45 kb of DNA located at the left end of the chlorella virus PBCV-1 genome.</title>
        <authorList>
            <person name="Lu Z."/>
            <person name="Li Y."/>
            <person name="Zhang Y."/>
            <person name="Kutish G.F."/>
            <person name="Rock D.L."/>
            <person name="Van Etten J.L."/>
        </authorList>
    </citation>
    <scope>NUCLEOTIDE SEQUENCE [LARGE SCALE GENOMIC DNA]</scope>
</reference>
<gene>
    <name evidence="1" type="primary">a099aL</name>
</gene>
<organism evidence="1 2">
    <name type="scientific">Paramecium bursaria Chlorella virus 1</name>
    <name type="common">PBCV-1</name>
    <dbReference type="NCBI Taxonomy" id="10506"/>
    <lineage>
        <taxon>Viruses</taxon>
        <taxon>Varidnaviria</taxon>
        <taxon>Bamfordvirae</taxon>
        <taxon>Nucleocytoviricota</taxon>
        <taxon>Megaviricetes</taxon>
        <taxon>Algavirales</taxon>
        <taxon>Phycodnaviridae</taxon>
        <taxon>Chlorovirus</taxon>
        <taxon>Chlorovirus vanettense</taxon>
    </lineage>
</organism>
<dbReference type="Proteomes" id="UP000000862">
    <property type="component" value="Segment"/>
</dbReference>
<reference evidence="1 2" key="6">
    <citation type="journal article" date="1999" name="Virology">
        <title>Chlorella virus PBCV-1 encodes a functional homospermidine synthase.</title>
        <authorList>
            <person name="Kaiser A."/>
            <person name="Vollmert M."/>
            <person name="Tholl D."/>
            <person name="Graves M.V."/>
            <person name="Gurnon J.R."/>
            <person name="Xing W."/>
            <person name="Lisec A.D."/>
            <person name="Nickerson K.W."/>
            <person name="Van Etten J.L."/>
        </authorList>
    </citation>
    <scope>NUCLEOTIDE SEQUENCE [LARGE SCALE GENOMIC DNA]</scope>
</reference>
<protein>
    <submittedName>
        <fullName evidence="1">Uncharacterized protein</fullName>
    </submittedName>
</protein>
<reference evidence="1 2" key="7">
    <citation type="journal article" date="2000" name="Virology">
        <title>Characterization of a beta-1,3-glucanase encoded by chlorella virus PBCV-1.</title>
        <authorList>
            <person name="Sun L."/>
            <person name="Gurnon J.R."/>
            <person name="Adams B.J."/>
            <person name="Graves M.V."/>
            <person name="Van Etten J.L."/>
        </authorList>
    </citation>
    <scope>NUCLEOTIDE SEQUENCE [LARGE SCALE GENOMIC DNA]</scope>
</reference>
<evidence type="ECO:0000313" key="2">
    <source>
        <dbReference type="Proteomes" id="UP000000862"/>
    </source>
</evidence>
<keyword evidence="2" id="KW-1185">Reference proteome</keyword>
<accession>F8TTX8</accession>
<reference evidence="1 2" key="8">
    <citation type="journal article" date="2010" name="J. Virol.">
        <title>Microarray analysis of Paramecium bursaria chlorella virus 1 transcription.</title>
        <authorList>
            <person name="Yanai-Balser G.M."/>
            <person name="Duncan G.A."/>
            <person name="Eudy J.D."/>
            <person name="Wang D."/>
            <person name="Li X."/>
            <person name="Agarkova I.V."/>
            <person name="Dunigan D.D."/>
            <person name="Van Etten J.L."/>
        </authorList>
    </citation>
    <scope>NUCLEOTIDE SEQUENCE [LARGE SCALE GENOMIC DNA]</scope>
</reference>
<reference evidence="1 2" key="3">
    <citation type="journal article" date="1996" name="Virology">
        <title>Analysis of 94 kb of the chlorella virus PBCV-1 330-kb genome: map positions 88 to 182.</title>
        <authorList>
            <person name="Lu Z."/>
            <person name="Li Y."/>
            <person name="Que Q."/>
            <person name="Kutish G.F."/>
            <person name="Rock D.L."/>
            <person name="Van Etten J.L."/>
        </authorList>
    </citation>
    <scope>NUCLEOTIDE SEQUENCE [LARGE SCALE GENOMIC DNA]</scope>
</reference>
<name>F8TTX8_PBCV1</name>
<organismHost>
    <name type="scientific">Chlorella</name>
    <dbReference type="NCBI Taxonomy" id="3071"/>
</organismHost>
<dbReference type="GeneID" id="10971192"/>